<sequence length="209" mass="22946">MLLYLNALFVGLLVISNIISVKLFDLGGLAILPAAAIVYVFTYPLTDVIGEVYGKKAASQTVNAGFITQVFSSVFILIAIYLPPAEFFGLQGEFETILSGSFRIIIASLIAYVISQNLDVIVFHRLKEKHGTKKLWLRNNSSTMASQLVDTTIFITIAFYGVLPTSALLGLIVTQYLFKMVVAFVDTPLVYLLVKLARKSEAKDQKLAA</sequence>
<accession>A0A4Q0VMH7</accession>
<comment type="similarity">
    <text evidence="1">Belongs to the vitamin uptake transporter (VUT/ECF) (TC 2.A.88) family. Q precursor transporter subfamily.</text>
</comment>
<dbReference type="PANTHER" id="PTHR34300">
    <property type="entry name" value="QUEUOSINE PRECURSOR TRANSPORTER-RELATED"/>
    <property type="match status" value="1"/>
</dbReference>
<protein>
    <recommendedName>
        <fullName evidence="1">Probable queuosine precursor transporter</fullName>
        <shortName evidence="1">Q precursor transporter</shortName>
    </recommendedName>
</protein>
<feature type="transmembrane region" description="Helical" evidence="1">
    <location>
        <begin position="7"/>
        <end position="24"/>
    </location>
</feature>
<evidence type="ECO:0000256" key="1">
    <source>
        <dbReference type="HAMAP-Rule" id="MF_02088"/>
    </source>
</evidence>
<dbReference type="InterPro" id="IPR003744">
    <property type="entry name" value="YhhQ"/>
</dbReference>
<feature type="transmembrane region" description="Helical" evidence="1">
    <location>
        <begin position="144"/>
        <end position="163"/>
    </location>
</feature>
<proteinExistence type="inferred from homology"/>
<dbReference type="Pfam" id="PF02592">
    <property type="entry name" value="Vut_1"/>
    <property type="match status" value="1"/>
</dbReference>
<gene>
    <name evidence="2" type="ORF">DS745_22685</name>
</gene>
<keyword evidence="1" id="KW-1003">Cell membrane</keyword>
<dbReference type="Proteomes" id="UP000290649">
    <property type="component" value="Unassembled WGS sequence"/>
</dbReference>
<keyword evidence="1" id="KW-0812">Transmembrane</keyword>
<dbReference type="NCBIfam" id="TIGR00697">
    <property type="entry name" value="queuosine precursor transporter"/>
    <property type="match status" value="1"/>
</dbReference>
<keyword evidence="3" id="KW-1185">Reference proteome</keyword>
<comment type="subcellular location">
    <subcellularLocation>
        <location evidence="1">Cell membrane</location>
        <topology evidence="1">Multi-pass membrane protein</topology>
    </subcellularLocation>
</comment>
<comment type="caution">
    <text evidence="2">The sequence shown here is derived from an EMBL/GenBank/DDBJ whole genome shotgun (WGS) entry which is preliminary data.</text>
</comment>
<dbReference type="PANTHER" id="PTHR34300:SF2">
    <property type="entry name" value="QUEUOSINE PRECURSOR TRANSPORTER-RELATED"/>
    <property type="match status" value="1"/>
</dbReference>
<reference evidence="2 3" key="1">
    <citation type="journal article" date="2019" name="Int. J. Syst. Evol. Microbiol.">
        <title>Anaerobacillus alkaliphilus sp. nov., a novel alkaliphilic and moderately halophilic bacterium.</title>
        <authorList>
            <person name="Borsodi A.K."/>
            <person name="Aszalos J.M."/>
            <person name="Bihari P."/>
            <person name="Nagy I."/>
            <person name="Schumann P."/>
            <person name="Sproer C."/>
            <person name="Kovacs A.L."/>
            <person name="Boka K."/>
            <person name="Dobosy P."/>
            <person name="Ovari M."/>
            <person name="Szili-Kovacs T."/>
            <person name="Toth E."/>
        </authorList>
    </citation>
    <scope>NUCLEOTIDE SEQUENCE [LARGE SCALE GENOMIC DNA]</scope>
    <source>
        <strain evidence="2 3">B16-10</strain>
    </source>
</reference>
<evidence type="ECO:0000313" key="3">
    <source>
        <dbReference type="Proteomes" id="UP000290649"/>
    </source>
</evidence>
<dbReference type="HAMAP" id="MF_02088">
    <property type="entry name" value="Q_prec_transport"/>
    <property type="match status" value="1"/>
</dbReference>
<dbReference type="GO" id="GO:0005886">
    <property type="term" value="C:plasma membrane"/>
    <property type="evidence" value="ECO:0007669"/>
    <property type="project" value="UniProtKB-SubCell"/>
</dbReference>
<feature type="transmembrane region" description="Helical" evidence="1">
    <location>
        <begin position="62"/>
        <end position="82"/>
    </location>
</feature>
<dbReference type="OrthoDB" id="9805479at2"/>
<keyword evidence="1" id="KW-0472">Membrane</keyword>
<dbReference type="RefSeq" id="WP_129080494.1">
    <property type="nucleotide sequence ID" value="NZ_QOUX01000047.1"/>
</dbReference>
<keyword evidence="1" id="KW-1133">Transmembrane helix</keyword>
<name>A0A4Q0VMH7_9BACI</name>
<keyword evidence="1" id="KW-0813">Transport</keyword>
<dbReference type="GO" id="GO:0022857">
    <property type="term" value="F:transmembrane transporter activity"/>
    <property type="evidence" value="ECO:0007669"/>
    <property type="project" value="UniProtKB-UniRule"/>
</dbReference>
<feature type="transmembrane region" description="Helical" evidence="1">
    <location>
        <begin position="102"/>
        <end position="123"/>
    </location>
</feature>
<evidence type="ECO:0000313" key="2">
    <source>
        <dbReference type="EMBL" id="RXI96518.1"/>
    </source>
</evidence>
<organism evidence="2 3">
    <name type="scientific">Anaerobacillus alkaliphilus</name>
    <dbReference type="NCBI Taxonomy" id="1548597"/>
    <lineage>
        <taxon>Bacteria</taxon>
        <taxon>Bacillati</taxon>
        <taxon>Bacillota</taxon>
        <taxon>Bacilli</taxon>
        <taxon>Bacillales</taxon>
        <taxon>Bacillaceae</taxon>
        <taxon>Anaerobacillus</taxon>
    </lineage>
</organism>
<comment type="function">
    <text evidence="1">Involved in the import of queuosine (Q) precursors, required for Q precursor salvage.</text>
</comment>
<feature type="transmembrane region" description="Helical" evidence="1">
    <location>
        <begin position="30"/>
        <end position="50"/>
    </location>
</feature>
<dbReference type="EMBL" id="QOUX01000047">
    <property type="protein sequence ID" value="RXI96518.1"/>
    <property type="molecule type" value="Genomic_DNA"/>
</dbReference>
<dbReference type="AlphaFoldDB" id="A0A4Q0VMH7"/>
<feature type="transmembrane region" description="Helical" evidence="1">
    <location>
        <begin position="169"/>
        <end position="194"/>
    </location>
</feature>